<dbReference type="SUPFAM" id="SSF55729">
    <property type="entry name" value="Acyl-CoA N-acyltransferases (Nat)"/>
    <property type="match status" value="1"/>
</dbReference>
<dbReference type="PROSITE" id="PS51186">
    <property type="entry name" value="GNAT"/>
    <property type="match status" value="1"/>
</dbReference>
<protein>
    <submittedName>
        <fullName evidence="4">GNAT family N-acetyltransferase</fullName>
    </submittedName>
</protein>
<evidence type="ECO:0000259" key="3">
    <source>
        <dbReference type="PROSITE" id="PS51186"/>
    </source>
</evidence>
<accession>A0A933W3Q4</accession>
<dbReference type="AlphaFoldDB" id="A0A933W3Q4"/>
<dbReference type="InterPro" id="IPR000182">
    <property type="entry name" value="GNAT_dom"/>
</dbReference>
<dbReference type="PANTHER" id="PTHR43072:SF23">
    <property type="entry name" value="UPF0039 PROTEIN C11D3.02C"/>
    <property type="match status" value="1"/>
</dbReference>
<evidence type="ECO:0000256" key="2">
    <source>
        <dbReference type="ARBA" id="ARBA00023315"/>
    </source>
</evidence>
<evidence type="ECO:0000313" key="4">
    <source>
        <dbReference type="EMBL" id="MBI5132425.1"/>
    </source>
</evidence>
<dbReference type="PANTHER" id="PTHR43072">
    <property type="entry name" value="N-ACETYLTRANSFERASE"/>
    <property type="match status" value="1"/>
</dbReference>
<reference evidence="4" key="1">
    <citation type="submission" date="2020-07" db="EMBL/GenBank/DDBJ databases">
        <title>Huge and variable diversity of episymbiotic CPR bacteria and DPANN archaea in groundwater ecosystems.</title>
        <authorList>
            <person name="He C.Y."/>
            <person name="Keren R."/>
            <person name="Whittaker M."/>
            <person name="Farag I.F."/>
            <person name="Doudna J."/>
            <person name="Cate J.H.D."/>
            <person name="Banfield J.F."/>
        </authorList>
    </citation>
    <scope>NUCLEOTIDE SEQUENCE</scope>
    <source>
        <strain evidence="4">NC_groundwater_1818_Pr3_B-0.1um_66_35</strain>
    </source>
</reference>
<dbReference type="EMBL" id="JACRJB010000067">
    <property type="protein sequence ID" value="MBI5132425.1"/>
    <property type="molecule type" value="Genomic_DNA"/>
</dbReference>
<gene>
    <name evidence="4" type="ORF">HZA66_23540</name>
</gene>
<dbReference type="Proteomes" id="UP000782519">
    <property type="component" value="Unassembled WGS sequence"/>
</dbReference>
<dbReference type="InterPro" id="IPR016181">
    <property type="entry name" value="Acyl_CoA_acyltransferase"/>
</dbReference>
<keyword evidence="1" id="KW-0808">Transferase</keyword>
<proteinExistence type="predicted"/>
<organism evidence="4 5">
    <name type="scientific">Rhodopseudomonas palustris</name>
    <dbReference type="NCBI Taxonomy" id="1076"/>
    <lineage>
        <taxon>Bacteria</taxon>
        <taxon>Pseudomonadati</taxon>
        <taxon>Pseudomonadota</taxon>
        <taxon>Alphaproteobacteria</taxon>
        <taxon>Hyphomicrobiales</taxon>
        <taxon>Nitrobacteraceae</taxon>
        <taxon>Rhodopseudomonas</taxon>
    </lineage>
</organism>
<feature type="domain" description="N-acetyltransferase" evidence="3">
    <location>
        <begin position="23"/>
        <end position="179"/>
    </location>
</feature>
<dbReference type="Pfam" id="PF00583">
    <property type="entry name" value="Acetyltransf_1"/>
    <property type="match status" value="1"/>
</dbReference>
<evidence type="ECO:0000256" key="1">
    <source>
        <dbReference type="ARBA" id="ARBA00022679"/>
    </source>
</evidence>
<dbReference type="Gene3D" id="3.40.630.30">
    <property type="match status" value="1"/>
</dbReference>
<evidence type="ECO:0000313" key="5">
    <source>
        <dbReference type="Proteomes" id="UP000782519"/>
    </source>
</evidence>
<sequence length="203" mass="21827">MAFDLDDPDRATDTLRLRSGAHLTLRFAGPGDAAALQGYFRALSPSSRYNRLMGAAPELPETQLARFVRPGQDDAFTVLALAASDAGAAVIGELRYAHHGEDDAIEFGVSVLDRWHGQGIGAALLANLECRGAARGATRLYADTLRSNTRMIALARKTGYAFEPSPIDWKQTRLAKQVSDAALIVPCASLRLAAAHRRQAVGR</sequence>
<name>A0A933W3Q4_RHOPL</name>
<keyword evidence="2" id="KW-0012">Acyltransferase</keyword>
<dbReference type="GO" id="GO:0016747">
    <property type="term" value="F:acyltransferase activity, transferring groups other than amino-acyl groups"/>
    <property type="evidence" value="ECO:0007669"/>
    <property type="project" value="InterPro"/>
</dbReference>
<comment type="caution">
    <text evidence="4">The sequence shown here is derived from an EMBL/GenBank/DDBJ whole genome shotgun (WGS) entry which is preliminary data.</text>
</comment>